<dbReference type="InterPro" id="IPR029062">
    <property type="entry name" value="Class_I_gatase-like"/>
</dbReference>
<dbReference type="Gene3D" id="3.50.30.60">
    <property type="entry name" value="LD-carboxypeptidase A C-terminal domain-like"/>
    <property type="match status" value="1"/>
</dbReference>
<dbReference type="SUPFAM" id="SSF52317">
    <property type="entry name" value="Class I glutamine amidotransferase-like"/>
    <property type="match status" value="1"/>
</dbReference>
<keyword evidence="4" id="KW-0378">Hydrolase</keyword>
<dbReference type="SUPFAM" id="SSF141986">
    <property type="entry name" value="LD-carboxypeptidase A C-terminal domain-like"/>
    <property type="match status" value="1"/>
</dbReference>
<comment type="caution">
    <text evidence="8">The sequence shown here is derived from an EMBL/GenBank/DDBJ whole genome shotgun (WGS) entry which is preliminary data.</text>
</comment>
<accession>A0ABQ2L5A4</accession>
<feature type="domain" description="LD-carboxypeptidase C-terminal" evidence="7">
    <location>
        <begin position="176"/>
        <end position="284"/>
    </location>
</feature>
<comment type="similarity">
    <text evidence="1">Belongs to the peptidase S66 family.</text>
</comment>
<dbReference type="Gene3D" id="3.40.50.10740">
    <property type="entry name" value="Class I glutamine amidotransferase-like"/>
    <property type="match status" value="1"/>
</dbReference>
<evidence type="ECO:0000256" key="2">
    <source>
        <dbReference type="ARBA" id="ARBA00022645"/>
    </source>
</evidence>
<evidence type="ECO:0000313" key="8">
    <source>
        <dbReference type="EMBL" id="GGO04073.1"/>
    </source>
</evidence>
<feature type="domain" description="LD-carboxypeptidase N-terminal" evidence="6">
    <location>
        <begin position="13"/>
        <end position="132"/>
    </location>
</feature>
<dbReference type="InterPro" id="IPR040449">
    <property type="entry name" value="Peptidase_S66_N"/>
</dbReference>
<evidence type="ECO:0000313" key="9">
    <source>
        <dbReference type="Proteomes" id="UP000606653"/>
    </source>
</evidence>
<dbReference type="CDD" id="cd07062">
    <property type="entry name" value="Peptidase_S66_mccF_like"/>
    <property type="match status" value="1"/>
</dbReference>
<dbReference type="InterPro" id="IPR040921">
    <property type="entry name" value="Peptidase_S66C"/>
</dbReference>
<proteinExistence type="inferred from homology"/>
<keyword evidence="9" id="KW-1185">Reference proteome</keyword>
<dbReference type="EMBL" id="BMLN01000008">
    <property type="protein sequence ID" value="GGO04073.1"/>
    <property type="molecule type" value="Genomic_DNA"/>
</dbReference>
<dbReference type="Pfam" id="PF17676">
    <property type="entry name" value="Peptidase_S66C"/>
    <property type="match status" value="1"/>
</dbReference>
<evidence type="ECO:0000256" key="1">
    <source>
        <dbReference type="ARBA" id="ARBA00010233"/>
    </source>
</evidence>
<dbReference type="PANTHER" id="PTHR30237:SF2">
    <property type="entry name" value="MUREIN TETRAPEPTIDE CARBOXYPEPTIDASE"/>
    <property type="match status" value="1"/>
</dbReference>
<evidence type="ECO:0000256" key="3">
    <source>
        <dbReference type="ARBA" id="ARBA00022670"/>
    </source>
</evidence>
<evidence type="ECO:0000256" key="5">
    <source>
        <dbReference type="ARBA" id="ARBA00022825"/>
    </source>
</evidence>
<evidence type="ECO:0000256" key="4">
    <source>
        <dbReference type="ARBA" id="ARBA00022801"/>
    </source>
</evidence>
<dbReference type="Proteomes" id="UP000606653">
    <property type="component" value="Unassembled WGS sequence"/>
</dbReference>
<reference evidence="9" key="1">
    <citation type="journal article" date="2019" name="Int. J. Syst. Evol. Microbiol.">
        <title>The Global Catalogue of Microorganisms (GCM) 10K type strain sequencing project: providing services to taxonomists for standard genome sequencing and annotation.</title>
        <authorList>
            <consortium name="The Broad Institute Genomics Platform"/>
            <consortium name="The Broad Institute Genome Sequencing Center for Infectious Disease"/>
            <person name="Wu L."/>
            <person name="Ma J."/>
        </authorList>
    </citation>
    <scope>NUCLEOTIDE SEQUENCE [LARGE SCALE GENOMIC DNA]</scope>
    <source>
        <strain evidence="9">CGMCC 1.6964</strain>
    </source>
</reference>
<dbReference type="RefSeq" id="WP_018976460.1">
    <property type="nucleotide sequence ID" value="NZ_BMLN01000008.1"/>
</dbReference>
<keyword evidence="3" id="KW-0645">Protease</keyword>
<keyword evidence="5" id="KW-0720">Serine protease</keyword>
<evidence type="ECO:0000259" key="6">
    <source>
        <dbReference type="Pfam" id="PF02016"/>
    </source>
</evidence>
<name>A0ABQ2L5A4_9BACL</name>
<gene>
    <name evidence="8" type="ORF">GCM10010969_29000</name>
</gene>
<dbReference type="InterPro" id="IPR027461">
    <property type="entry name" value="Carboxypeptidase_A_C_sf"/>
</dbReference>
<organism evidence="8 9">
    <name type="scientific">Saccharibacillus kuerlensis</name>
    <dbReference type="NCBI Taxonomy" id="459527"/>
    <lineage>
        <taxon>Bacteria</taxon>
        <taxon>Bacillati</taxon>
        <taxon>Bacillota</taxon>
        <taxon>Bacilli</taxon>
        <taxon>Bacillales</taxon>
        <taxon>Paenibacillaceae</taxon>
        <taxon>Saccharibacillus</taxon>
    </lineage>
</organism>
<dbReference type="Pfam" id="PF02016">
    <property type="entry name" value="Peptidase_S66"/>
    <property type="match status" value="1"/>
</dbReference>
<sequence>MSAFQFKAGDTAALIACSDGLLPESRPRIDTLIKHLQDFGLRIVESRTLMRKDSRSPFSGSPAERADELNRLFADPGIAAIFDISGGDSANQILPLIDYKKIRSSGKPLFGLSDLTTVLNAVQTRSGIRTYHYRMMNLIGAYGERQREQFYRTFFKGESDLYDFDFEFLQGEDLNGDVIGGNLRCLLKLAGTPYWPDFSDKVLLLESLGGGANRIVSLLSQLSQTGALERCSGLLLGTFTELENRNEFGIVRDYVLELTQKKRIPIVKSDRIGHGEDAKCIILG</sequence>
<protein>
    <submittedName>
        <fullName evidence="8">LD-carboxypeptidase</fullName>
    </submittedName>
</protein>
<dbReference type="PIRSF" id="PIRSF028757">
    <property type="entry name" value="LD-carboxypeptidase"/>
    <property type="match status" value="1"/>
</dbReference>
<dbReference type="InterPro" id="IPR027478">
    <property type="entry name" value="LdcA_N"/>
</dbReference>
<dbReference type="PANTHER" id="PTHR30237">
    <property type="entry name" value="MURAMOYLTETRAPEPTIDE CARBOXYPEPTIDASE"/>
    <property type="match status" value="1"/>
</dbReference>
<evidence type="ECO:0000259" key="7">
    <source>
        <dbReference type="Pfam" id="PF17676"/>
    </source>
</evidence>
<keyword evidence="2" id="KW-0121">Carboxypeptidase</keyword>
<dbReference type="InterPro" id="IPR003507">
    <property type="entry name" value="S66_fam"/>
</dbReference>